<proteinExistence type="predicted"/>
<sequence length="157" mass="17922">MLAAHDPHYTPQLNTDHIRHTFWTDRARRPRPFQGLPTTRLLTTLVTHPRIPMAAPLQSISLMIPTFNHKPWTDKGITHVLYLYDGEHLKSFISLQEQSDLPAKLLFPYLQVKSLLTNAPPRNPEKGPQALTSKFENMCLSNKPNAKNTTKRHGTPT</sequence>
<accession>A0AAD1W5S5</accession>
<protein>
    <submittedName>
        <fullName evidence="1">Uncharacterized protein</fullName>
    </submittedName>
</protein>
<reference evidence="1" key="1">
    <citation type="submission" date="2022-03" db="EMBL/GenBank/DDBJ databases">
        <authorList>
            <person name="Alioto T."/>
            <person name="Alioto T."/>
            <person name="Gomez Garrido J."/>
        </authorList>
    </citation>
    <scope>NUCLEOTIDE SEQUENCE</scope>
</reference>
<name>A0AAD1W5S5_PELCU</name>
<dbReference type="AlphaFoldDB" id="A0AAD1W5S5"/>
<dbReference type="EMBL" id="OW240915">
    <property type="protein sequence ID" value="CAH2284451.1"/>
    <property type="molecule type" value="Genomic_DNA"/>
</dbReference>
<keyword evidence="2" id="KW-1185">Reference proteome</keyword>
<dbReference type="Proteomes" id="UP001295444">
    <property type="component" value="Chromosome 04"/>
</dbReference>
<gene>
    <name evidence="1" type="ORF">PECUL_23A008440</name>
</gene>
<evidence type="ECO:0000313" key="2">
    <source>
        <dbReference type="Proteomes" id="UP001295444"/>
    </source>
</evidence>
<evidence type="ECO:0000313" key="1">
    <source>
        <dbReference type="EMBL" id="CAH2284451.1"/>
    </source>
</evidence>
<organism evidence="1 2">
    <name type="scientific">Pelobates cultripes</name>
    <name type="common">Western spadefoot toad</name>
    <dbReference type="NCBI Taxonomy" id="61616"/>
    <lineage>
        <taxon>Eukaryota</taxon>
        <taxon>Metazoa</taxon>
        <taxon>Chordata</taxon>
        <taxon>Craniata</taxon>
        <taxon>Vertebrata</taxon>
        <taxon>Euteleostomi</taxon>
        <taxon>Amphibia</taxon>
        <taxon>Batrachia</taxon>
        <taxon>Anura</taxon>
        <taxon>Pelobatoidea</taxon>
        <taxon>Pelobatidae</taxon>
        <taxon>Pelobates</taxon>
    </lineage>
</organism>